<dbReference type="Proteomes" id="UP000267029">
    <property type="component" value="Unassembled WGS sequence"/>
</dbReference>
<sequence length="794" mass="88162">MLRDSSGTRTNFGATCMKDLATVRADSCFPPPPRFEHTELAVPPYTPWDHPNTKWILNTFRSGANARLAAMSKEHPNMFDYVFQIPDTPEKVTWNSGDYEPMYKRSTVLYLRPLSLAVYMRKLDVITLLIENYLVDNSEVSFATDTANRAGASGAKKIREIRPVTIAIRRNILDSLPIIFNARSGALKASDPFTLRYANKWMEKCNKFKDAFDYAISVVRKGRILPIARLFDVLVFHCPGYCTANSAQRMCTNHGGVRCSLFQRLARYLISEGGGNRLTLPLIQSMEQLIIHRGFYKPTKNVNCTWFGCYCFANVATKWDAMPTALQDCLVTLALMIKLHEIFLEKAKTSVIPQTTGLISKMALSIGCRNDLLISPAVEIQKSIKFLLEVGFMCCDVCGIEGGDSKQVERRSSSSKAAEMMAPPSRRALEFLLSGMETYAQDAGLKRRPGFTEITVGKYNTCVPEPESDQCLLCLKEAEEKFPLADPLPVGLQRDNMIGSDSPLLTTSEAVRSSESSSSNALPAVNHLPDRSSLLDAKGTTVDFNTPNPTMYTKESLIEQSDNPELINQEIISSPRVLEEATFCGKTEESIVSPMSEEEQRATSMIQSDYQQGEQCPDANSTNTLPSGVVEILMMNPVDNDTEVDQEANSATNRLKRFLEESELDECSRNEQPTPTFLDPTVSVHLHDSEAVNGTSTTEIPPGAMFFPDATPGPCSLLEVDQLIQRIASSDTITKEMVLSETDSGLIDDMLQECLNKTKQEPPANNEDLENIEVFVGQEESQVDKFAGDMGQQQ</sequence>
<gene>
    <name evidence="2" type="ORF">MCOS_LOCUS9117</name>
</gene>
<feature type="region of interest" description="Disordered" evidence="1">
    <location>
        <begin position="507"/>
        <end position="526"/>
    </location>
</feature>
<reference evidence="4" key="2">
    <citation type="submission" date="2019-11" db="UniProtKB">
        <authorList>
            <consortium name="WormBaseParasite"/>
        </authorList>
    </citation>
    <scope>IDENTIFICATION</scope>
</reference>
<dbReference type="OrthoDB" id="6236051at2759"/>
<name>A0A0R3UMX4_MESCO</name>
<dbReference type="AlphaFoldDB" id="A0A0R3UMX4"/>
<evidence type="ECO:0000313" key="3">
    <source>
        <dbReference type="Proteomes" id="UP000267029"/>
    </source>
</evidence>
<evidence type="ECO:0000313" key="4">
    <source>
        <dbReference type="WBParaSite" id="MCU_007882-RA"/>
    </source>
</evidence>
<accession>A0A0R3UMX4</accession>
<evidence type="ECO:0000313" key="2">
    <source>
        <dbReference type="EMBL" id="VDD83114.1"/>
    </source>
</evidence>
<evidence type="ECO:0000256" key="1">
    <source>
        <dbReference type="SAM" id="MobiDB-lite"/>
    </source>
</evidence>
<proteinExistence type="predicted"/>
<reference evidence="2 3" key="1">
    <citation type="submission" date="2018-10" db="EMBL/GenBank/DDBJ databases">
        <authorList>
            <consortium name="Pathogen Informatics"/>
        </authorList>
    </citation>
    <scope>NUCLEOTIDE SEQUENCE [LARGE SCALE GENOMIC DNA]</scope>
</reference>
<dbReference type="EMBL" id="UXSR01005644">
    <property type="protein sequence ID" value="VDD83114.1"/>
    <property type="molecule type" value="Genomic_DNA"/>
</dbReference>
<dbReference type="WBParaSite" id="MCU_007882-RA">
    <property type="protein sequence ID" value="MCU_007882-RA"/>
    <property type="gene ID" value="MCU_007882"/>
</dbReference>
<dbReference type="STRING" id="53468.A0A0R3UMX4"/>
<protein>
    <submittedName>
        <fullName evidence="4">ANK_REP_REGION domain-containing protein</fullName>
    </submittedName>
</protein>
<organism evidence="4">
    <name type="scientific">Mesocestoides corti</name>
    <name type="common">Flatworm</name>
    <dbReference type="NCBI Taxonomy" id="53468"/>
    <lineage>
        <taxon>Eukaryota</taxon>
        <taxon>Metazoa</taxon>
        <taxon>Spiralia</taxon>
        <taxon>Lophotrochozoa</taxon>
        <taxon>Platyhelminthes</taxon>
        <taxon>Cestoda</taxon>
        <taxon>Eucestoda</taxon>
        <taxon>Cyclophyllidea</taxon>
        <taxon>Mesocestoididae</taxon>
        <taxon>Mesocestoides</taxon>
    </lineage>
</organism>
<keyword evidence="3" id="KW-1185">Reference proteome</keyword>